<protein>
    <submittedName>
        <fullName evidence="3">Zinc protease</fullName>
        <ecNumber evidence="3">3.4.24.-</ecNumber>
    </submittedName>
</protein>
<dbReference type="GO" id="GO:0046872">
    <property type="term" value="F:metal ion binding"/>
    <property type="evidence" value="ECO:0007669"/>
    <property type="project" value="InterPro"/>
</dbReference>
<dbReference type="SUPFAM" id="SSF63411">
    <property type="entry name" value="LuxS/MPP-like metallohydrolase"/>
    <property type="match status" value="4"/>
</dbReference>
<dbReference type="EMBL" id="JACHIO010000006">
    <property type="protein sequence ID" value="MBB5063380.1"/>
    <property type="molecule type" value="Genomic_DNA"/>
</dbReference>
<dbReference type="InterPro" id="IPR011765">
    <property type="entry name" value="Pept_M16_N"/>
</dbReference>
<feature type="domain" description="Peptidase M16 N-terminal" evidence="1">
    <location>
        <begin position="525"/>
        <end position="643"/>
    </location>
</feature>
<dbReference type="Pfam" id="PF00675">
    <property type="entry name" value="Peptidase_M16"/>
    <property type="match status" value="2"/>
</dbReference>
<organism evidence="3 4">
    <name type="scientific">Granulicella mallensis</name>
    <dbReference type="NCBI Taxonomy" id="940614"/>
    <lineage>
        <taxon>Bacteria</taxon>
        <taxon>Pseudomonadati</taxon>
        <taxon>Acidobacteriota</taxon>
        <taxon>Terriglobia</taxon>
        <taxon>Terriglobales</taxon>
        <taxon>Acidobacteriaceae</taxon>
        <taxon>Granulicella</taxon>
    </lineage>
</organism>
<evidence type="ECO:0000259" key="1">
    <source>
        <dbReference type="Pfam" id="PF00675"/>
    </source>
</evidence>
<dbReference type="RefSeq" id="WP_184254521.1">
    <property type="nucleotide sequence ID" value="NZ_JACHIO010000006.1"/>
</dbReference>
<gene>
    <name evidence="3" type="ORF">HDF15_001722</name>
</gene>
<dbReference type="GO" id="GO:0006508">
    <property type="term" value="P:proteolysis"/>
    <property type="evidence" value="ECO:0007669"/>
    <property type="project" value="UniProtKB-KW"/>
</dbReference>
<dbReference type="GO" id="GO:0008233">
    <property type="term" value="F:peptidase activity"/>
    <property type="evidence" value="ECO:0007669"/>
    <property type="project" value="UniProtKB-KW"/>
</dbReference>
<dbReference type="EC" id="3.4.24.-" evidence="3"/>
<dbReference type="Pfam" id="PF05193">
    <property type="entry name" value="Peptidase_M16_C"/>
    <property type="match status" value="2"/>
</dbReference>
<evidence type="ECO:0000259" key="2">
    <source>
        <dbReference type="Pfam" id="PF05193"/>
    </source>
</evidence>
<dbReference type="Proteomes" id="UP000584867">
    <property type="component" value="Unassembled WGS sequence"/>
</dbReference>
<dbReference type="AlphaFoldDB" id="A0A7W8EAE2"/>
<comment type="caution">
    <text evidence="3">The sequence shown here is derived from an EMBL/GenBank/DDBJ whole genome shotgun (WGS) entry which is preliminary data.</text>
</comment>
<feature type="domain" description="Peptidase M16 C-terminal" evidence="2">
    <location>
        <begin position="209"/>
        <end position="381"/>
    </location>
</feature>
<dbReference type="PANTHER" id="PTHR11851">
    <property type="entry name" value="METALLOPROTEASE"/>
    <property type="match status" value="1"/>
</dbReference>
<name>A0A7W8EAE2_9BACT</name>
<sequence length="942" mass="101601">MSMDLKKGLAAAMAVCFAIGGSAISQTNSKLKLPEIKYETYTLPNGLKVITHEDHRLPLVAVDLWYHVGPLNERPGRTGFAHLFEHMMFEGSEHVGEKAHIKFVQGAGATDVNGTTDFDRTNYFETLPANQLELGLWLESDRMGFLMEGLNRDLLRNQRDVVRNERRQGEGRPYAAADEAVAHLLYPKGHPYYGDVIGSHADIEAARIADIRDFHQQFYTPNNASIAIAGDFDPAKLKELLTKYFGPIPAGPKVDPVTVVTPPITSQRRETVTDTVKLPQLTIAWLTPAAYTPGSYDVEAAIFALGGAKASRLDEALVYKTQVAQSVTCYSRPNKLNGTAECSVTARPGVKLEDLEATVWAEIAKLQTEGPTAAEVEAAKAGSLTQKINGLQRLGGFGGIADTLDEYNQYTGDPGYLPKDIAAAEAVSVASTKGAAARYLTKDTAVVVYCVPGKKVLDDVPRSPEDTDANVKITNPYKPEFETAQEWRKTVPKAGPPVTVHLPVPQTFTLANGLKVYVVEERSLPVLSATLVARAGSENNPSGKEGLASLTSQTMGEATTTRDLKQLADAQERIGTRIGVGSSMDGSTASMTVLTNHTREGFDLLSDVVEHPAFKVEDLDRLRKQRLIGIQQETDSVSAMAQRVGPKLVYGDQPYGHSQTGTNESVTGLTRDDVTGFYADHYGPADSALVLVGDVTPAEARKLAEQYFGKWTGKATAAITLPSAPTLTPTHVVIVDKPGAPQSALIAYGLGVPGNSPDLQPLQVMNYVLGGSFASRINMNLREVHGYTYGASSNYSLYRGGGPFQAGGLVRTDVTGPAAKELMTEIRRFPSTPPTEAELNEAKTARIQSLPGQFETTGSIASSMGSIFLYDRPLDYYATLPEKYRAVTAAEVERVAKEDVHPDELIIVAAGDRAKIEPQLKDAGLGPVEVRDINGKLVTDAK</sequence>
<dbReference type="InterPro" id="IPR011249">
    <property type="entry name" value="Metalloenz_LuxS/M16"/>
</dbReference>
<dbReference type="InterPro" id="IPR050361">
    <property type="entry name" value="MPP/UQCRC_Complex"/>
</dbReference>
<feature type="domain" description="Peptidase M16 C-terminal" evidence="2">
    <location>
        <begin position="669"/>
        <end position="845"/>
    </location>
</feature>
<keyword evidence="3" id="KW-0645">Protease</keyword>
<dbReference type="Gene3D" id="3.30.830.10">
    <property type="entry name" value="Metalloenzyme, LuxS/M16 peptidase-like"/>
    <property type="match status" value="4"/>
</dbReference>
<accession>A0A7W8EAE2</accession>
<proteinExistence type="predicted"/>
<reference evidence="3 4" key="1">
    <citation type="submission" date="2020-08" db="EMBL/GenBank/DDBJ databases">
        <title>Genomic Encyclopedia of Type Strains, Phase IV (KMG-V): Genome sequencing to study the core and pangenomes of soil and plant-associated prokaryotes.</title>
        <authorList>
            <person name="Whitman W."/>
        </authorList>
    </citation>
    <scope>NUCLEOTIDE SEQUENCE [LARGE SCALE GENOMIC DNA]</scope>
    <source>
        <strain evidence="3 4">X5P3</strain>
    </source>
</reference>
<feature type="domain" description="Peptidase M16 N-terminal" evidence="1">
    <location>
        <begin position="48"/>
        <end position="168"/>
    </location>
</feature>
<evidence type="ECO:0000313" key="4">
    <source>
        <dbReference type="Proteomes" id="UP000584867"/>
    </source>
</evidence>
<keyword evidence="3" id="KW-0378">Hydrolase</keyword>
<dbReference type="PANTHER" id="PTHR11851:SF224">
    <property type="entry name" value="PROCESSING PROTEASE"/>
    <property type="match status" value="1"/>
</dbReference>
<evidence type="ECO:0000313" key="3">
    <source>
        <dbReference type="EMBL" id="MBB5063380.1"/>
    </source>
</evidence>
<dbReference type="InterPro" id="IPR007863">
    <property type="entry name" value="Peptidase_M16_C"/>
</dbReference>